<dbReference type="Proteomes" id="UP000542674">
    <property type="component" value="Unassembled WGS sequence"/>
</dbReference>
<sequence length="80" mass="9079">MTRHPLRAGRPTAPGGHAQDARRPRARHRDRPDRNDGRPMSRHAVHHERTPDTERTAPDSKTRPRDTGPARAGRQPEATR</sequence>
<evidence type="ECO:0000313" key="3">
    <source>
        <dbReference type="Proteomes" id="UP000542674"/>
    </source>
</evidence>
<accession>A0A7W7T4Z7</accession>
<evidence type="ECO:0000313" key="2">
    <source>
        <dbReference type="EMBL" id="MBB4966651.1"/>
    </source>
</evidence>
<comment type="caution">
    <text evidence="2">The sequence shown here is derived from an EMBL/GenBank/DDBJ whole genome shotgun (WGS) entry which is preliminary data.</text>
</comment>
<evidence type="ECO:0000256" key="1">
    <source>
        <dbReference type="SAM" id="MobiDB-lite"/>
    </source>
</evidence>
<name>A0A7W7T4Z7_9PSEU</name>
<feature type="compositionally biased region" description="Basic and acidic residues" evidence="1">
    <location>
        <begin position="30"/>
        <end position="39"/>
    </location>
</feature>
<feature type="region of interest" description="Disordered" evidence="1">
    <location>
        <begin position="1"/>
        <end position="80"/>
    </location>
</feature>
<keyword evidence="3" id="KW-1185">Reference proteome</keyword>
<dbReference type="EMBL" id="JACHJS010000001">
    <property type="protein sequence ID" value="MBB4966651.1"/>
    <property type="molecule type" value="Genomic_DNA"/>
</dbReference>
<proteinExistence type="predicted"/>
<organism evidence="2 3">
    <name type="scientific">Saccharothrix violaceirubra</name>
    <dbReference type="NCBI Taxonomy" id="413306"/>
    <lineage>
        <taxon>Bacteria</taxon>
        <taxon>Bacillati</taxon>
        <taxon>Actinomycetota</taxon>
        <taxon>Actinomycetes</taxon>
        <taxon>Pseudonocardiales</taxon>
        <taxon>Pseudonocardiaceae</taxon>
        <taxon>Saccharothrix</taxon>
    </lineage>
</organism>
<reference evidence="2 3" key="1">
    <citation type="submission" date="2020-08" db="EMBL/GenBank/DDBJ databases">
        <title>Sequencing the genomes of 1000 actinobacteria strains.</title>
        <authorList>
            <person name="Klenk H.-P."/>
        </authorList>
    </citation>
    <scope>NUCLEOTIDE SEQUENCE [LARGE SCALE GENOMIC DNA]</scope>
    <source>
        <strain evidence="2 3">DSM 45084</strain>
    </source>
</reference>
<gene>
    <name evidence="2" type="ORF">F4559_004010</name>
</gene>
<feature type="compositionally biased region" description="Basic and acidic residues" evidence="1">
    <location>
        <begin position="47"/>
        <end position="68"/>
    </location>
</feature>
<protein>
    <submittedName>
        <fullName evidence="2">Uncharacterized protein</fullName>
    </submittedName>
</protein>
<dbReference type="AlphaFoldDB" id="A0A7W7T4Z7"/>